<reference evidence="3 4" key="1">
    <citation type="journal article" date="2014" name="PLoS Genet.">
        <title>Phylogenetically driven sequencing of extremely halophilic archaea reveals strategies for static and dynamic osmo-response.</title>
        <authorList>
            <person name="Becker E.A."/>
            <person name="Seitzer P.M."/>
            <person name="Tritt A."/>
            <person name="Larsen D."/>
            <person name="Krusor M."/>
            <person name="Yao A.I."/>
            <person name="Wu D."/>
            <person name="Madern D."/>
            <person name="Eisen J.A."/>
            <person name="Darling A.E."/>
            <person name="Facciotti M.T."/>
        </authorList>
    </citation>
    <scope>NUCLEOTIDE SEQUENCE [LARGE SCALE GENOMIC DNA]</scope>
    <source>
        <strain evidence="3 4">DSM 10524</strain>
    </source>
</reference>
<protein>
    <recommendedName>
        <fullName evidence="2">Halobacterial output domain-containing protein</fullName>
    </recommendedName>
</protein>
<name>L9XCS2_9EURY</name>
<dbReference type="Proteomes" id="UP000011688">
    <property type="component" value="Unassembled WGS sequence"/>
</dbReference>
<gene>
    <name evidence="3" type="ORF">C491_07916</name>
</gene>
<comment type="caution">
    <text evidence="3">The sequence shown here is derived from an EMBL/GenBank/DDBJ whole genome shotgun (WGS) entry which is preliminary data.</text>
</comment>
<sequence>MPSTSDPSDRRYEATFDPAGDSASEAVLDAVGAAADVDPLELEPLYAVIDPDAIDSLCAHARRTAGNRTHSLRFTYAGFDVDVRTDGRIRVSDPSSAGAFAGGD</sequence>
<dbReference type="OrthoDB" id="327217at2157"/>
<proteinExistence type="predicted"/>
<evidence type="ECO:0000259" key="2">
    <source>
        <dbReference type="Pfam" id="PF18545"/>
    </source>
</evidence>
<dbReference type="RefSeq" id="WP_005555046.1">
    <property type="nucleotide sequence ID" value="NZ_AOIB01000016.1"/>
</dbReference>
<evidence type="ECO:0000256" key="1">
    <source>
        <dbReference type="SAM" id="MobiDB-lite"/>
    </source>
</evidence>
<dbReference type="Pfam" id="PF18545">
    <property type="entry name" value="HalOD1"/>
    <property type="match status" value="1"/>
</dbReference>
<dbReference type="AlphaFoldDB" id="L9XCS2"/>
<feature type="region of interest" description="Disordered" evidence="1">
    <location>
        <begin position="1"/>
        <end position="20"/>
    </location>
</feature>
<feature type="domain" description="Halobacterial output" evidence="2">
    <location>
        <begin position="21"/>
        <end position="92"/>
    </location>
</feature>
<dbReference type="EMBL" id="AOIB01000016">
    <property type="protein sequence ID" value="ELY59251.1"/>
    <property type="molecule type" value="Genomic_DNA"/>
</dbReference>
<dbReference type="eggNOG" id="arCOG08989">
    <property type="taxonomic scope" value="Archaea"/>
</dbReference>
<evidence type="ECO:0000313" key="4">
    <source>
        <dbReference type="Proteomes" id="UP000011688"/>
    </source>
</evidence>
<accession>L9XCS2</accession>
<organism evidence="3 4">
    <name type="scientific">Natronococcus amylolyticus DSM 10524</name>
    <dbReference type="NCBI Taxonomy" id="1227497"/>
    <lineage>
        <taxon>Archaea</taxon>
        <taxon>Methanobacteriati</taxon>
        <taxon>Methanobacteriota</taxon>
        <taxon>Stenosarchaea group</taxon>
        <taxon>Halobacteria</taxon>
        <taxon>Halobacteriales</taxon>
        <taxon>Natrialbaceae</taxon>
        <taxon>Natronococcus</taxon>
    </lineage>
</organism>
<keyword evidence="4" id="KW-1185">Reference proteome</keyword>
<dbReference type="InterPro" id="IPR040624">
    <property type="entry name" value="HalOD1"/>
</dbReference>
<evidence type="ECO:0000313" key="3">
    <source>
        <dbReference type="EMBL" id="ELY59251.1"/>
    </source>
</evidence>